<evidence type="ECO:0000256" key="1">
    <source>
        <dbReference type="SAM" id="Coils"/>
    </source>
</evidence>
<comment type="caution">
    <text evidence="3">The sequence shown here is derived from an EMBL/GenBank/DDBJ whole genome shotgun (WGS) entry which is preliminary data.</text>
</comment>
<name>A0ABD0YQF6_9HEMI</name>
<dbReference type="Proteomes" id="UP001558652">
    <property type="component" value="Unassembled WGS sequence"/>
</dbReference>
<protein>
    <submittedName>
        <fullName evidence="3">Uncharacterized protein</fullName>
    </submittedName>
</protein>
<feature type="compositionally biased region" description="Basic residues" evidence="2">
    <location>
        <begin position="1"/>
        <end position="12"/>
    </location>
</feature>
<feature type="region of interest" description="Disordered" evidence="2">
    <location>
        <begin position="1"/>
        <end position="21"/>
    </location>
</feature>
<accession>A0ABD0YQF6</accession>
<evidence type="ECO:0000313" key="4">
    <source>
        <dbReference type="Proteomes" id="UP001558652"/>
    </source>
</evidence>
<feature type="coiled-coil region" evidence="1">
    <location>
        <begin position="74"/>
        <end position="144"/>
    </location>
</feature>
<keyword evidence="4" id="KW-1185">Reference proteome</keyword>
<reference evidence="3 4" key="1">
    <citation type="submission" date="2024-07" db="EMBL/GenBank/DDBJ databases">
        <title>Chromosome-level genome assembly of the water stick insect Ranatra chinensis (Heteroptera: Nepidae).</title>
        <authorList>
            <person name="Liu X."/>
        </authorList>
    </citation>
    <scope>NUCLEOTIDE SEQUENCE [LARGE SCALE GENOMIC DNA]</scope>
    <source>
        <strain evidence="3">Cailab_2021Rc</strain>
        <tissue evidence="3">Muscle</tissue>
    </source>
</reference>
<sequence length="255" mass="29329">MASKRRNMFHKNKTQETTEKEKLLRMQEESVNLEILHRSTLEKAEKNWLAEVTKRDQEIANLRQIFSENEANLMNKFMIEKQGLEKMVADIENARNNEKIEAERVLSRTISLYEEKLMKMNEDLASSQTEMRNLRQRLASLKYSQENKMGSLKPGEDCLQVPPNLSQGQLPVPVQQLTPRLANGPYASAPQVNSLPHYNYYDVLSAMGTHESAYKGHQPVQSSPVHQVVNGQRTVKVSFPVAKKRKLYSKSNEML</sequence>
<organism evidence="3 4">
    <name type="scientific">Ranatra chinensis</name>
    <dbReference type="NCBI Taxonomy" id="642074"/>
    <lineage>
        <taxon>Eukaryota</taxon>
        <taxon>Metazoa</taxon>
        <taxon>Ecdysozoa</taxon>
        <taxon>Arthropoda</taxon>
        <taxon>Hexapoda</taxon>
        <taxon>Insecta</taxon>
        <taxon>Pterygota</taxon>
        <taxon>Neoptera</taxon>
        <taxon>Paraneoptera</taxon>
        <taxon>Hemiptera</taxon>
        <taxon>Heteroptera</taxon>
        <taxon>Panheteroptera</taxon>
        <taxon>Nepomorpha</taxon>
        <taxon>Nepidae</taxon>
        <taxon>Ranatrinae</taxon>
        <taxon>Ranatra</taxon>
    </lineage>
</organism>
<keyword evidence="1" id="KW-0175">Coiled coil</keyword>
<proteinExistence type="predicted"/>
<evidence type="ECO:0000256" key="2">
    <source>
        <dbReference type="SAM" id="MobiDB-lite"/>
    </source>
</evidence>
<gene>
    <name evidence="3" type="ORF">AAG570_009807</name>
</gene>
<evidence type="ECO:0000313" key="3">
    <source>
        <dbReference type="EMBL" id="KAL1138115.1"/>
    </source>
</evidence>
<dbReference type="AlphaFoldDB" id="A0ABD0YQF6"/>
<dbReference type="EMBL" id="JBFDAA010000004">
    <property type="protein sequence ID" value="KAL1138115.1"/>
    <property type="molecule type" value="Genomic_DNA"/>
</dbReference>